<feature type="transmembrane region" description="Helical" evidence="7">
    <location>
        <begin position="737"/>
        <end position="759"/>
    </location>
</feature>
<dbReference type="Proteomes" id="UP001066276">
    <property type="component" value="Chromosome 4_2"/>
</dbReference>
<proteinExistence type="inferred from homology"/>
<gene>
    <name evidence="8" type="ORF">NDU88_002304</name>
</gene>
<evidence type="ECO:0000313" key="8">
    <source>
        <dbReference type="EMBL" id="KAJ1161823.1"/>
    </source>
</evidence>
<reference evidence="8" key="1">
    <citation type="journal article" date="2022" name="bioRxiv">
        <title>Sequencing and chromosome-scale assembly of the giantPleurodeles waltlgenome.</title>
        <authorList>
            <person name="Brown T."/>
            <person name="Elewa A."/>
            <person name="Iarovenko S."/>
            <person name="Subramanian E."/>
            <person name="Araus A.J."/>
            <person name="Petzold A."/>
            <person name="Susuki M."/>
            <person name="Suzuki K.-i.T."/>
            <person name="Hayashi T."/>
            <person name="Toyoda A."/>
            <person name="Oliveira C."/>
            <person name="Osipova E."/>
            <person name="Leigh N.D."/>
            <person name="Simon A."/>
            <person name="Yun M.H."/>
        </authorList>
    </citation>
    <scope>NUCLEOTIDE SEQUENCE</scope>
    <source>
        <strain evidence="8">20211129_DDA</strain>
        <tissue evidence="8">Liver</tissue>
    </source>
</reference>
<feature type="transmembrane region" description="Helical" evidence="7">
    <location>
        <begin position="706"/>
        <end position="725"/>
    </location>
</feature>
<evidence type="ECO:0000256" key="1">
    <source>
        <dbReference type="ARBA" id="ARBA00004141"/>
    </source>
</evidence>
<feature type="transmembrane region" description="Helical" evidence="7">
    <location>
        <begin position="673"/>
        <end position="694"/>
    </location>
</feature>
<evidence type="ECO:0000256" key="4">
    <source>
        <dbReference type="ARBA" id="ARBA00022989"/>
    </source>
</evidence>
<dbReference type="EMBL" id="JANPWB010000008">
    <property type="protein sequence ID" value="KAJ1161823.1"/>
    <property type="molecule type" value="Genomic_DNA"/>
</dbReference>
<evidence type="ECO:0000256" key="5">
    <source>
        <dbReference type="ARBA" id="ARBA00023136"/>
    </source>
</evidence>
<name>A0AAV7SF17_PLEWA</name>
<dbReference type="PANTHER" id="PTHR31746:SF2">
    <property type="entry name" value="TRANSMEMBRANE PROTEIN 229A"/>
    <property type="match status" value="1"/>
</dbReference>
<evidence type="ECO:0008006" key="10">
    <source>
        <dbReference type="Google" id="ProtNLM"/>
    </source>
</evidence>
<keyword evidence="9" id="KW-1185">Reference proteome</keyword>
<evidence type="ECO:0000256" key="2">
    <source>
        <dbReference type="ARBA" id="ARBA00006371"/>
    </source>
</evidence>
<feature type="compositionally biased region" description="Basic and acidic residues" evidence="6">
    <location>
        <begin position="265"/>
        <end position="277"/>
    </location>
</feature>
<keyword evidence="3 7" id="KW-0812">Transmembrane</keyword>
<dbReference type="PANTHER" id="PTHR31746">
    <property type="entry name" value="TRANSMEMBRANE PROTEIN 229 FAMILY MEMBER"/>
    <property type="match status" value="1"/>
</dbReference>
<sequence>MKRRRRHRGTRTPGESVVSRPPSRLMAGARQALRRLCPGAPSSGTRAPLPAWMRLYFYGMHGITLDVLASSCLRLLHGAPDRRMLGFSSPARCLLHSLSHFTLERVYLRGQGALAARFVLFPAVYLGLQLLLLGAPGGEPTVGALYLALQYGLSVYHSQVFLKRFLQLHYSPGEPPLLGGHGVAVQNRGLEPSKDREGDQPPNNLGSWGLGPATNQKRNSFPKGFQKRHSPSKNRGKRGLQLTMNRGGHSPPNSRENGVLQTVMDQKRDLPNEKDQNGRSSPENSGKRAVRPAMISKGDFPPNNHSKGDTFHPAMVHKARSSLNVQVTGGLPMNIDRHSPTKKHAEGVTPPATNHERGNPAIANNIVDGDIPCTKNHEGPLSTVSKHGEKCALPNNYEEGNLEPAVNQGRWNLMPKKCSEDNFLPALKKEGWNLLPENNRRQVCLHSAMYEKVNLSPTTSGKKRELSAENMRYRNLPAATNQGGDLRLVKNRKKNNKQLFQNTCKYQRKQDVGYSNDEIKGDVEYGKRCLPPTVPGDKLELLYDVDLAKQALPNTIHDKKEDLPHNAATINRVMGNYCSASNELFSLRTVNGNLGVLAVEKEESIVPPAKATSTAVDGRGDYPCPTPATACPGLPDPIRFTFFGMHGLLDEIIFTSIFNLLETPKGDLSGHTSLWSFFIYGSCSFVVEKLYFHLYLKRGWSTRWRLPLYILFIYTWELTWGLLLRECGACSWDYSHYPLNFMGLITLMYLPGWIFLSIYQDMLFNILLHVRYSQGS</sequence>
<dbReference type="GO" id="GO:0016020">
    <property type="term" value="C:membrane"/>
    <property type="evidence" value="ECO:0007669"/>
    <property type="project" value="UniProtKB-SubCell"/>
</dbReference>
<feature type="compositionally biased region" description="Polar residues" evidence="6">
    <location>
        <begin position="251"/>
        <end position="264"/>
    </location>
</feature>
<feature type="region of interest" description="Disordered" evidence="6">
    <location>
        <begin position="179"/>
        <end position="304"/>
    </location>
</feature>
<comment type="similarity">
    <text evidence="2">Belongs to the TMEM229 family.</text>
</comment>
<feature type="region of interest" description="Disordered" evidence="6">
    <location>
        <begin position="335"/>
        <end position="359"/>
    </location>
</feature>
<keyword evidence="4 7" id="KW-1133">Transmembrane helix</keyword>
<accession>A0AAV7SF17</accession>
<protein>
    <recommendedName>
        <fullName evidence="10">Transmembrane protein 229A</fullName>
    </recommendedName>
</protein>
<feature type="transmembrane region" description="Helical" evidence="7">
    <location>
        <begin position="640"/>
        <end position="661"/>
    </location>
</feature>
<feature type="compositionally biased region" description="Basic residues" evidence="6">
    <location>
        <begin position="225"/>
        <end position="238"/>
    </location>
</feature>
<evidence type="ECO:0000313" key="9">
    <source>
        <dbReference type="Proteomes" id="UP001066276"/>
    </source>
</evidence>
<feature type="compositionally biased region" description="Basic and acidic residues" evidence="6">
    <location>
        <begin position="335"/>
        <end position="346"/>
    </location>
</feature>
<keyword evidence="5 7" id="KW-0472">Membrane</keyword>
<evidence type="ECO:0000256" key="3">
    <source>
        <dbReference type="ARBA" id="ARBA00022692"/>
    </source>
</evidence>
<evidence type="ECO:0000256" key="6">
    <source>
        <dbReference type="SAM" id="MobiDB-lite"/>
    </source>
</evidence>
<evidence type="ECO:0000256" key="7">
    <source>
        <dbReference type="SAM" id="Phobius"/>
    </source>
</evidence>
<organism evidence="8 9">
    <name type="scientific">Pleurodeles waltl</name>
    <name type="common">Iberian ribbed newt</name>
    <dbReference type="NCBI Taxonomy" id="8319"/>
    <lineage>
        <taxon>Eukaryota</taxon>
        <taxon>Metazoa</taxon>
        <taxon>Chordata</taxon>
        <taxon>Craniata</taxon>
        <taxon>Vertebrata</taxon>
        <taxon>Euteleostomi</taxon>
        <taxon>Amphibia</taxon>
        <taxon>Batrachia</taxon>
        <taxon>Caudata</taxon>
        <taxon>Salamandroidea</taxon>
        <taxon>Salamandridae</taxon>
        <taxon>Pleurodelinae</taxon>
        <taxon>Pleurodeles</taxon>
    </lineage>
</organism>
<comment type="subcellular location">
    <subcellularLocation>
        <location evidence="1">Membrane</location>
        <topology evidence="1">Multi-pass membrane protein</topology>
    </subcellularLocation>
</comment>
<feature type="transmembrane region" description="Helical" evidence="7">
    <location>
        <begin position="114"/>
        <end position="132"/>
    </location>
</feature>
<dbReference type="AlphaFoldDB" id="A0AAV7SF17"/>
<feature type="region of interest" description="Disordered" evidence="6">
    <location>
        <begin position="1"/>
        <end position="21"/>
    </location>
</feature>
<feature type="compositionally biased region" description="Basic residues" evidence="6">
    <location>
        <begin position="1"/>
        <end position="10"/>
    </location>
</feature>
<comment type="caution">
    <text evidence="8">The sequence shown here is derived from an EMBL/GenBank/DDBJ whole genome shotgun (WGS) entry which is preliminary data.</text>
</comment>